<evidence type="ECO:0000256" key="3">
    <source>
        <dbReference type="ARBA" id="ARBA00013194"/>
    </source>
</evidence>
<evidence type="ECO:0000313" key="9">
    <source>
        <dbReference type="Proteomes" id="UP000625551"/>
    </source>
</evidence>
<evidence type="ECO:0000256" key="1">
    <source>
        <dbReference type="ARBA" id="ARBA00000971"/>
    </source>
</evidence>
<comment type="similarity">
    <text evidence="2">Belongs to the FKBP-type PPIase family.</text>
</comment>
<evidence type="ECO:0000259" key="7">
    <source>
        <dbReference type="PROSITE" id="PS50059"/>
    </source>
</evidence>
<reference evidence="8 9" key="1">
    <citation type="submission" date="2020-09" db="EMBL/GenBank/DDBJ databases">
        <title>Genome sequencing and assembly of Pontibacter sp.</title>
        <authorList>
            <person name="Chhetri G."/>
        </authorList>
    </citation>
    <scope>NUCLEOTIDE SEQUENCE [LARGE SCALE GENOMIC DNA]</scope>
    <source>
        <strain evidence="8 9">JH31</strain>
    </source>
</reference>
<dbReference type="PANTHER" id="PTHR43811">
    <property type="entry name" value="FKBP-TYPE PEPTIDYL-PROLYL CIS-TRANS ISOMERASE FKPA"/>
    <property type="match status" value="1"/>
</dbReference>
<dbReference type="InterPro" id="IPR001179">
    <property type="entry name" value="PPIase_FKBP_dom"/>
</dbReference>
<dbReference type="Gene3D" id="3.10.50.40">
    <property type="match status" value="2"/>
</dbReference>
<organism evidence="8 9">
    <name type="scientific">Pontibacter aquaedesilientis</name>
    <dbReference type="NCBI Taxonomy" id="2766980"/>
    <lineage>
        <taxon>Bacteria</taxon>
        <taxon>Pseudomonadati</taxon>
        <taxon>Bacteroidota</taxon>
        <taxon>Cytophagia</taxon>
        <taxon>Cytophagales</taxon>
        <taxon>Hymenobacteraceae</taxon>
        <taxon>Pontibacter</taxon>
    </lineage>
</organism>
<evidence type="ECO:0000256" key="2">
    <source>
        <dbReference type="ARBA" id="ARBA00006577"/>
    </source>
</evidence>
<dbReference type="PROSITE" id="PS51257">
    <property type="entry name" value="PROKAR_LIPOPROTEIN"/>
    <property type="match status" value="1"/>
</dbReference>
<dbReference type="PROSITE" id="PS50059">
    <property type="entry name" value="FKBP_PPIASE"/>
    <property type="match status" value="1"/>
</dbReference>
<evidence type="ECO:0000256" key="5">
    <source>
        <dbReference type="ARBA" id="ARBA00023235"/>
    </source>
</evidence>
<evidence type="ECO:0000313" key="8">
    <source>
        <dbReference type="EMBL" id="MBD1398026.1"/>
    </source>
</evidence>
<dbReference type="SUPFAM" id="SSF54534">
    <property type="entry name" value="FKBP-like"/>
    <property type="match status" value="2"/>
</dbReference>
<gene>
    <name evidence="8" type="ORF">H9Q13_12685</name>
</gene>
<keyword evidence="4 6" id="KW-0697">Rotamase</keyword>
<comment type="catalytic activity">
    <reaction evidence="1 6">
        <text>[protein]-peptidylproline (omega=180) = [protein]-peptidylproline (omega=0)</text>
        <dbReference type="Rhea" id="RHEA:16237"/>
        <dbReference type="Rhea" id="RHEA-COMP:10747"/>
        <dbReference type="Rhea" id="RHEA-COMP:10748"/>
        <dbReference type="ChEBI" id="CHEBI:83833"/>
        <dbReference type="ChEBI" id="CHEBI:83834"/>
        <dbReference type="EC" id="5.2.1.8"/>
    </reaction>
</comment>
<dbReference type="RefSeq" id="WP_191184179.1">
    <property type="nucleotide sequence ID" value="NZ_JACXAJ010000006.1"/>
</dbReference>
<dbReference type="EMBL" id="JACXAJ010000006">
    <property type="protein sequence ID" value="MBD1398026.1"/>
    <property type="molecule type" value="Genomic_DNA"/>
</dbReference>
<dbReference type="GO" id="GO:0016853">
    <property type="term" value="F:isomerase activity"/>
    <property type="evidence" value="ECO:0007669"/>
    <property type="project" value="UniProtKB-KW"/>
</dbReference>
<sequence length="335" mass="36989">MLSKSKFLLPVLAGALAFQSCNKGADDKFYTTADGLSYRIYEQNDKGEYENRGEIDANDTTGARMDQVVTMHMSYRTESDSLLFDSRQQNQPIMIPVMEPTFKGSLENALTMMRAGDSGVFKISADSLFAKTFNQPMPPFIKPGSHFTFYLKAEKVQSKEAAIADQQKMFEEQMVAQQERAKEQIKIDDAKIQEYIKEKGLKNVQKTDAGVYYVITQPGKGEKAKAGDNVSVHYKLSFLDGKELESSYDNPMNGGQPFTFPLGQGQVIQGWDDGIAQLSKGSKAILLVPSPLAYGEQARGEQMPANSILRFDVELVDIAKAASAPDAQPGMGNKK</sequence>
<name>A0ABR7XJB8_9BACT</name>
<feature type="domain" description="PPIase FKBP-type" evidence="7">
    <location>
        <begin position="227"/>
        <end position="319"/>
    </location>
</feature>
<protein>
    <recommendedName>
        <fullName evidence="3 6">peptidylprolyl isomerase</fullName>
        <ecNumber evidence="3 6">5.2.1.8</ecNumber>
    </recommendedName>
</protein>
<dbReference type="PANTHER" id="PTHR43811:SF19">
    <property type="entry name" value="39 KDA FK506-BINDING NUCLEAR PROTEIN"/>
    <property type="match status" value="1"/>
</dbReference>
<evidence type="ECO:0000256" key="6">
    <source>
        <dbReference type="PROSITE-ProRule" id="PRU00277"/>
    </source>
</evidence>
<dbReference type="Pfam" id="PF00254">
    <property type="entry name" value="FKBP_C"/>
    <property type="match status" value="1"/>
</dbReference>
<proteinExistence type="inferred from homology"/>
<comment type="caution">
    <text evidence="8">The sequence shown here is derived from an EMBL/GenBank/DDBJ whole genome shotgun (WGS) entry which is preliminary data.</text>
</comment>
<dbReference type="EC" id="5.2.1.8" evidence="3 6"/>
<keyword evidence="5 6" id="KW-0413">Isomerase</keyword>
<accession>A0ABR7XJB8</accession>
<keyword evidence="9" id="KW-1185">Reference proteome</keyword>
<dbReference type="Proteomes" id="UP000625551">
    <property type="component" value="Unassembled WGS sequence"/>
</dbReference>
<dbReference type="InterPro" id="IPR046357">
    <property type="entry name" value="PPIase_dom_sf"/>
</dbReference>
<evidence type="ECO:0000256" key="4">
    <source>
        <dbReference type="ARBA" id="ARBA00023110"/>
    </source>
</evidence>